<name>A0A1I0U431_9RHOB</name>
<reference evidence="2 3" key="1">
    <citation type="submission" date="2016-10" db="EMBL/GenBank/DDBJ databases">
        <authorList>
            <person name="de Groot N.N."/>
        </authorList>
    </citation>
    <scope>NUCLEOTIDE SEQUENCE [LARGE SCALE GENOMIC DNA]</scope>
    <source>
        <strain evidence="2 3">CGMCC 1.6117</strain>
    </source>
</reference>
<dbReference type="InterPro" id="IPR018754">
    <property type="entry name" value="RovC-like_DNA-bd"/>
</dbReference>
<organism evidence="2 3">
    <name type="scientific">Paracoccus halophilus</name>
    <dbReference type="NCBI Taxonomy" id="376733"/>
    <lineage>
        <taxon>Bacteria</taxon>
        <taxon>Pseudomonadati</taxon>
        <taxon>Pseudomonadota</taxon>
        <taxon>Alphaproteobacteria</taxon>
        <taxon>Rhodobacterales</taxon>
        <taxon>Paracoccaceae</taxon>
        <taxon>Paracoccus</taxon>
    </lineage>
</organism>
<proteinExistence type="predicted"/>
<accession>A0A1I0U431</accession>
<dbReference type="EMBL" id="FOJO01000021">
    <property type="protein sequence ID" value="SFA58597.1"/>
    <property type="molecule type" value="Genomic_DNA"/>
</dbReference>
<dbReference type="Proteomes" id="UP000182312">
    <property type="component" value="Unassembled WGS sequence"/>
</dbReference>
<dbReference type="AlphaFoldDB" id="A0A1I0U431"/>
<protein>
    <submittedName>
        <fullName evidence="2">Uncharacterized conserved protein</fullName>
    </submittedName>
</protein>
<sequence length="228" mass="26181">MSRALHRRQSRVLLRWTPLLAAGVCDFPHDPNARPDLNPPFWSPCSNPQAIILSPVENVCLETERLIALAGLEDLILRRAPDGWHAIWRVDGVEHQFWLPQGAINATVFYAATLPMDEFMELRAHAARRLWRCLTGRSPGRDIRAMPAQLRQWHLLSLRALDARLHGESYRSVAEVLLGFRGNKEDFEIDPRKNKARRLVAHGIRMMRGGYRLLLHYPVKLIPRSKGK</sequence>
<dbReference type="Pfam" id="PF10074">
    <property type="entry name" value="RovC_DNA-bd"/>
    <property type="match status" value="1"/>
</dbReference>
<feature type="domain" description="T6SS Transcription factor RovC-like DNA binding" evidence="1">
    <location>
        <begin position="114"/>
        <end position="216"/>
    </location>
</feature>
<dbReference type="OrthoDB" id="7261891at2"/>
<gene>
    <name evidence="2" type="ORF">SAMN04487972_12117</name>
</gene>
<evidence type="ECO:0000313" key="2">
    <source>
        <dbReference type="EMBL" id="SFA58597.1"/>
    </source>
</evidence>
<evidence type="ECO:0000259" key="1">
    <source>
        <dbReference type="Pfam" id="PF10074"/>
    </source>
</evidence>
<evidence type="ECO:0000313" key="3">
    <source>
        <dbReference type="Proteomes" id="UP000182312"/>
    </source>
</evidence>